<proteinExistence type="predicted"/>
<protein>
    <submittedName>
        <fullName evidence="1">Putative secreted protein</fullName>
    </submittedName>
</protein>
<accession>A0A2M4DFA1</accession>
<organism evidence="1">
    <name type="scientific">Anopheles darlingi</name>
    <name type="common">Mosquito</name>
    <dbReference type="NCBI Taxonomy" id="43151"/>
    <lineage>
        <taxon>Eukaryota</taxon>
        <taxon>Metazoa</taxon>
        <taxon>Ecdysozoa</taxon>
        <taxon>Arthropoda</taxon>
        <taxon>Hexapoda</taxon>
        <taxon>Insecta</taxon>
        <taxon>Pterygota</taxon>
        <taxon>Neoptera</taxon>
        <taxon>Endopterygota</taxon>
        <taxon>Diptera</taxon>
        <taxon>Nematocera</taxon>
        <taxon>Culicoidea</taxon>
        <taxon>Culicidae</taxon>
        <taxon>Anophelinae</taxon>
        <taxon>Anopheles</taxon>
    </lineage>
</organism>
<sequence>MVRHHRCRPPRPSRACVCWWTVGCSAYPAPDRPDNCPPPPRNCLLCVSAFQAPGSPPQISVHTGDGSDCVGKGFRILFRGGLFGDLSRCGFPSFLHFFDELLQREQRRELQMMLICSNHLYLYHKIHEICSKKIKISTFCANSKSKQRYSASQDIYGVEFSFFLKIFLFF</sequence>
<dbReference type="EMBL" id="GGFL01011981">
    <property type="protein sequence ID" value="MBW76159.1"/>
    <property type="molecule type" value="Transcribed_RNA"/>
</dbReference>
<name>A0A2M4DFA1_ANODA</name>
<evidence type="ECO:0000313" key="1">
    <source>
        <dbReference type="EMBL" id="MBW76159.1"/>
    </source>
</evidence>
<dbReference type="AlphaFoldDB" id="A0A2M4DFA1"/>
<reference evidence="1" key="1">
    <citation type="submission" date="2018-01" db="EMBL/GenBank/DDBJ databases">
        <title>An insight into the sialome of Amazonian anophelines.</title>
        <authorList>
            <person name="Ribeiro J.M."/>
            <person name="Scarpassa V."/>
            <person name="Calvo E."/>
        </authorList>
    </citation>
    <scope>NUCLEOTIDE SEQUENCE</scope>
</reference>